<gene>
    <name evidence="1" type="ORF">K4L44_01260</name>
</gene>
<reference evidence="1" key="1">
    <citation type="submission" date="2021-08" db="EMBL/GenBank/DDBJ databases">
        <title>Novel anaerobic bacterium isolated from sea squirt in East Sea, Republic of Korea.</title>
        <authorList>
            <person name="Nguyen T.H."/>
            <person name="Li Z."/>
            <person name="Lee Y.-J."/>
            <person name="Ko J."/>
            <person name="Kim S.-G."/>
        </authorList>
    </citation>
    <scope>NUCLEOTIDE SEQUENCE</scope>
    <source>
        <strain evidence="1">KCTC 25031</strain>
    </source>
</reference>
<dbReference type="EMBL" id="CP081303">
    <property type="protein sequence ID" value="QZE14528.1"/>
    <property type="molecule type" value="Genomic_DNA"/>
</dbReference>
<sequence>MQLLFILLFSISLLVYAIQISALKNRRHQCIYLCIPAILIWLLYSKCIQQSYLSLEAMLNNNNLTSLLLSIQMGETILFCVWGMMFFRYQMTSKGKPWYRNVKYIPNMMIIPSLFVLVTLSYLQFPGYDFDTFAYILMGIIPLSIWAIGIILKKISRTDEIMLETKMTLHLLQGILSVILSIQLYALPIKQADKSLEIAPFMSVLILTGVGIIIGKYMHQINMKKLIKKYNDE</sequence>
<accession>A0AC61NG53</accession>
<evidence type="ECO:0000313" key="1">
    <source>
        <dbReference type="EMBL" id="QZE14528.1"/>
    </source>
</evidence>
<organism evidence="1 2">
    <name type="scientific">Halosquirtibacter laminarini</name>
    <dbReference type="NCBI Taxonomy" id="3374600"/>
    <lineage>
        <taxon>Bacteria</taxon>
        <taxon>Pseudomonadati</taxon>
        <taxon>Bacteroidota</taxon>
        <taxon>Bacteroidia</taxon>
        <taxon>Marinilabiliales</taxon>
        <taxon>Prolixibacteraceae</taxon>
        <taxon>Halosquirtibacter</taxon>
    </lineage>
</organism>
<dbReference type="Proteomes" id="UP000826212">
    <property type="component" value="Chromosome"/>
</dbReference>
<protein>
    <submittedName>
        <fullName evidence="1">Uncharacterized protein</fullName>
    </submittedName>
</protein>
<proteinExistence type="predicted"/>
<evidence type="ECO:0000313" key="2">
    <source>
        <dbReference type="Proteomes" id="UP000826212"/>
    </source>
</evidence>
<keyword evidence="2" id="KW-1185">Reference proteome</keyword>
<name>A0AC61NG53_9BACT</name>